<keyword evidence="3" id="KW-1185">Reference proteome</keyword>
<evidence type="ECO:0000256" key="1">
    <source>
        <dbReference type="SAM" id="MobiDB-lite"/>
    </source>
</evidence>
<dbReference type="Proteomes" id="UP001460270">
    <property type="component" value="Unassembled WGS sequence"/>
</dbReference>
<dbReference type="EMBL" id="JBBPFD010000005">
    <property type="protein sequence ID" value="KAK7925720.1"/>
    <property type="molecule type" value="Genomic_DNA"/>
</dbReference>
<dbReference type="AlphaFoldDB" id="A0AAW0PIB4"/>
<organism evidence="2 3">
    <name type="scientific">Mugilogobius chulae</name>
    <name type="common">yellowstripe goby</name>
    <dbReference type="NCBI Taxonomy" id="88201"/>
    <lineage>
        <taxon>Eukaryota</taxon>
        <taxon>Metazoa</taxon>
        <taxon>Chordata</taxon>
        <taxon>Craniata</taxon>
        <taxon>Vertebrata</taxon>
        <taxon>Euteleostomi</taxon>
        <taxon>Actinopterygii</taxon>
        <taxon>Neopterygii</taxon>
        <taxon>Teleostei</taxon>
        <taxon>Neoteleostei</taxon>
        <taxon>Acanthomorphata</taxon>
        <taxon>Gobiaria</taxon>
        <taxon>Gobiiformes</taxon>
        <taxon>Gobioidei</taxon>
        <taxon>Gobiidae</taxon>
        <taxon>Gobionellinae</taxon>
        <taxon>Mugilogobius</taxon>
    </lineage>
</organism>
<gene>
    <name evidence="2" type="ORF">WMY93_008030</name>
</gene>
<evidence type="ECO:0000313" key="2">
    <source>
        <dbReference type="EMBL" id="KAK7925720.1"/>
    </source>
</evidence>
<reference evidence="3" key="1">
    <citation type="submission" date="2024-04" db="EMBL/GenBank/DDBJ databases">
        <title>Salinicola lusitanus LLJ914,a marine bacterium isolated from the Okinawa Trough.</title>
        <authorList>
            <person name="Li J."/>
        </authorList>
    </citation>
    <scope>NUCLEOTIDE SEQUENCE [LARGE SCALE GENOMIC DNA]</scope>
</reference>
<feature type="compositionally biased region" description="Polar residues" evidence="1">
    <location>
        <begin position="1"/>
        <end position="11"/>
    </location>
</feature>
<proteinExistence type="predicted"/>
<name>A0AAW0PIB4_9GOBI</name>
<accession>A0AAW0PIB4</accession>
<protein>
    <submittedName>
        <fullName evidence="2">Uncharacterized protein</fullName>
    </submittedName>
</protein>
<evidence type="ECO:0000313" key="3">
    <source>
        <dbReference type="Proteomes" id="UP001460270"/>
    </source>
</evidence>
<feature type="compositionally biased region" description="Basic and acidic residues" evidence="1">
    <location>
        <begin position="83"/>
        <end position="93"/>
    </location>
</feature>
<sequence length="161" mass="18081">MEAVSSPSSVRQVRDSWRSAPPKRSSGKKELKEKRESIEESKENFKSKSDDSGEEKNQDEDGQRNGPKKKGNKQKWVPLMIEVKSEGPRERSASRNNSRPNESPRVPPTARNDLRGLVNRGSLAHSEAFAPPHTLSLSLSLYSQGRSIKFWARVQTLLMGP</sequence>
<feature type="region of interest" description="Disordered" evidence="1">
    <location>
        <begin position="1"/>
        <end position="113"/>
    </location>
</feature>
<comment type="caution">
    <text evidence="2">The sequence shown here is derived from an EMBL/GenBank/DDBJ whole genome shotgun (WGS) entry which is preliminary data.</text>
</comment>
<feature type="compositionally biased region" description="Basic and acidic residues" evidence="1">
    <location>
        <begin position="27"/>
        <end position="63"/>
    </location>
</feature>